<feature type="compositionally biased region" description="Low complexity" evidence="2">
    <location>
        <begin position="44"/>
        <end position="57"/>
    </location>
</feature>
<evidence type="ECO:0000313" key="4">
    <source>
        <dbReference type="Proteomes" id="UP001231189"/>
    </source>
</evidence>
<evidence type="ECO:0000256" key="1">
    <source>
        <dbReference type="SAM" id="Coils"/>
    </source>
</evidence>
<protein>
    <submittedName>
        <fullName evidence="3">Uncharacterized protein</fullName>
    </submittedName>
</protein>
<comment type="caution">
    <text evidence="3">The sequence shown here is derived from an EMBL/GenBank/DDBJ whole genome shotgun (WGS) entry which is preliminary data.</text>
</comment>
<dbReference type="AlphaFoldDB" id="A0AAD8VD23"/>
<evidence type="ECO:0000313" key="3">
    <source>
        <dbReference type="EMBL" id="KAK1601879.1"/>
    </source>
</evidence>
<feature type="coiled-coil region" evidence="1">
    <location>
        <begin position="67"/>
        <end position="94"/>
    </location>
</feature>
<reference evidence="3" key="1">
    <citation type="submission" date="2023-07" db="EMBL/GenBank/DDBJ databases">
        <title>A chromosome-level genome assembly of Lolium multiflorum.</title>
        <authorList>
            <person name="Chen Y."/>
            <person name="Copetti D."/>
            <person name="Kolliker R."/>
            <person name="Studer B."/>
        </authorList>
    </citation>
    <scope>NUCLEOTIDE SEQUENCE</scope>
    <source>
        <strain evidence="3">02402/16</strain>
        <tissue evidence="3">Leaf</tissue>
    </source>
</reference>
<feature type="region of interest" description="Disordered" evidence="2">
    <location>
        <begin position="27"/>
        <end position="57"/>
    </location>
</feature>
<keyword evidence="1" id="KW-0175">Coiled coil</keyword>
<name>A0AAD8VD23_LOLMU</name>
<evidence type="ECO:0000256" key="2">
    <source>
        <dbReference type="SAM" id="MobiDB-lite"/>
    </source>
</evidence>
<organism evidence="3 4">
    <name type="scientific">Lolium multiflorum</name>
    <name type="common">Italian ryegrass</name>
    <name type="synonym">Lolium perenne subsp. multiflorum</name>
    <dbReference type="NCBI Taxonomy" id="4521"/>
    <lineage>
        <taxon>Eukaryota</taxon>
        <taxon>Viridiplantae</taxon>
        <taxon>Streptophyta</taxon>
        <taxon>Embryophyta</taxon>
        <taxon>Tracheophyta</taxon>
        <taxon>Spermatophyta</taxon>
        <taxon>Magnoliopsida</taxon>
        <taxon>Liliopsida</taxon>
        <taxon>Poales</taxon>
        <taxon>Poaceae</taxon>
        <taxon>BOP clade</taxon>
        <taxon>Pooideae</taxon>
        <taxon>Poodae</taxon>
        <taxon>Poeae</taxon>
        <taxon>Poeae Chloroplast Group 2 (Poeae type)</taxon>
        <taxon>Loliodinae</taxon>
        <taxon>Loliinae</taxon>
        <taxon>Lolium</taxon>
    </lineage>
</organism>
<keyword evidence="4" id="KW-1185">Reference proteome</keyword>
<accession>A0AAD8VD23</accession>
<dbReference type="EMBL" id="JAUUTY010000328">
    <property type="protein sequence ID" value="KAK1601879.1"/>
    <property type="molecule type" value="Genomic_DNA"/>
</dbReference>
<proteinExistence type="predicted"/>
<dbReference type="Proteomes" id="UP001231189">
    <property type="component" value="Unassembled WGS sequence"/>
</dbReference>
<gene>
    <name evidence="3" type="ORF">QYE76_016462</name>
</gene>
<sequence length="214" mass="23200">MEIVASTGRAEIDTSRPFQSVREAVGVFGGERRVPGGRDGGSSRGSSASSSKFSVPPAASPALLGCLKKLEAELAEARSELAELKQRQSQMEMAVSSVSVQFANSLGIFSVGLNKGKELAVVDRSAMVGAEEEYGDGRVRSDLWVDDTRAEEWMASLDYLPSLSEALSIRMIEDDFRKVKSDKKAKKKQPKKQRKIAVSVSLVRGIFSKKGKSR</sequence>